<dbReference type="SUPFAM" id="SSF50494">
    <property type="entry name" value="Trypsin-like serine proteases"/>
    <property type="match status" value="1"/>
</dbReference>
<proteinExistence type="predicted"/>
<feature type="domain" description="Peptidase S1" evidence="6">
    <location>
        <begin position="41"/>
        <end position="277"/>
    </location>
</feature>
<keyword evidence="5" id="KW-0732">Signal</keyword>
<evidence type="ECO:0000256" key="5">
    <source>
        <dbReference type="SAM" id="SignalP"/>
    </source>
</evidence>
<dbReference type="PROSITE" id="PS00135">
    <property type="entry name" value="TRYPSIN_SER"/>
    <property type="match status" value="1"/>
</dbReference>
<dbReference type="Pfam" id="PF00089">
    <property type="entry name" value="Trypsin"/>
    <property type="match status" value="1"/>
</dbReference>
<sequence>MILFCMLIFLCIVQSSAQAVYTCNSNASCGCSTNSTTVNRIINGETAEATAWSWTVSLLIEFSYFCGGSILSDSWIITAAHCMEKVKPSDVIVYAGSNIRFTGSQSRKPSRIVVHPNYDSSAYTNDIALIELSFPLNMMDSSIHTLCLPSVHSSILANGEWPVPNTTVIAVGWGRMAGNDSSSMTLQQVTLQIIAYQVFTCSSVINDRRLQLCAGVSDGSKDTCQGDSGGPLMMFSSKNQWILVGLTSYGYGCAEPEFSGVYTRVAAYQDWIYSTMNTSYIQTPSA</sequence>
<evidence type="ECO:0000313" key="7">
    <source>
        <dbReference type="EMBL" id="CAF0946031.1"/>
    </source>
</evidence>
<evidence type="ECO:0000256" key="3">
    <source>
        <dbReference type="ARBA" id="ARBA00023157"/>
    </source>
</evidence>
<keyword evidence="3" id="KW-1015">Disulfide bond</keyword>
<dbReference type="InterPro" id="IPR009003">
    <property type="entry name" value="Peptidase_S1_PA"/>
</dbReference>
<dbReference type="PROSITE" id="PS00134">
    <property type="entry name" value="TRYPSIN_HIS"/>
    <property type="match status" value="1"/>
</dbReference>
<evidence type="ECO:0000256" key="4">
    <source>
        <dbReference type="RuleBase" id="RU363034"/>
    </source>
</evidence>
<dbReference type="FunFam" id="2.40.10.10:FF:000047">
    <property type="entry name" value="Trypsin eta"/>
    <property type="match status" value="1"/>
</dbReference>
<organism evidence="8 9">
    <name type="scientific">Rotaria sordida</name>
    <dbReference type="NCBI Taxonomy" id="392033"/>
    <lineage>
        <taxon>Eukaryota</taxon>
        <taxon>Metazoa</taxon>
        <taxon>Spiralia</taxon>
        <taxon>Gnathifera</taxon>
        <taxon>Rotifera</taxon>
        <taxon>Eurotatoria</taxon>
        <taxon>Bdelloidea</taxon>
        <taxon>Philodinida</taxon>
        <taxon>Philodinidae</taxon>
        <taxon>Rotaria</taxon>
    </lineage>
</organism>
<feature type="signal peptide" evidence="5">
    <location>
        <begin position="1"/>
        <end position="17"/>
    </location>
</feature>
<dbReference type="InterPro" id="IPR001254">
    <property type="entry name" value="Trypsin_dom"/>
</dbReference>
<evidence type="ECO:0000256" key="2">
    <source>
        <dbReference type="ARBA" id="ARBA00022525"/>
    </source>
</evidence>
<evidence type="ECO:0000313" key="9">
    <source>
        <dbReference type="Proteomes" id="UP000663870"/>
    </source>
</evidence>
<protein>
    <recommendedName>
        <fullName evidence="6">Peptidase S1 domain-containing protein</fullName>
    </recommendedName>
</protein>
<feature type="chain" id="PRO_5035685487" description="Peptidase S1 domain-containing protein" evidence="5">
    <location>
        <begin position="18"/>
        <end position="286"/>
    </location>
</feature>
<dbReference type="GO" id="GO:0051604">
    <property type="term" value="P:protein maturation"/>
    <property type="evidence" value="ECO:0007669"/>
    <property type="project" value="UniProtKB-ARBA"/>
</dbReference>
<dbReference type="EMBL" id="CAJNOH010000209">
    <property type="protein sequence ID" value="CAF0946031.1"/>
    <property type="molecule type" value="Genomic_DNA"/>
</dbReference>
<dbReference type="InterPro" id="IPR033116">
    <property type="entry name" value="TRYPSIN_SER"/>
</dbReference>
<dbReference type="InterPro" id="IPR018114">
    <property type="entry name" value="TRYPSIN_HIS"/>
</dbReference>
<keyword evidence="4" id="KW-0378">Hydrolase</keyword>
<dbReference type="PRINTS" id="PR00722">
    <property type="entry name" value="CHYMOTRYPSIN"/>
</dbReference>
<dbReference type="GO" id="GO:0004252">
    <property type="term" value="F:serine-type endopeptidase activity"/>
    <property type="evidence" value="ECO:0007669"/>
    <property type="project" value="InterPro"/>
</dbReference>
<gene>
    <name evidence="8" type="ORF">JXQ802_LOCUS17621</name>
    <name evidence="7" type="ORF">PYM288_LOCUS11859</name>
</gene>
<keyword evidence="2" id="KW-0964">Secreted</keyword>
<evidence type="ECO:0000313" key="8">
    <source>
        <dbReference type="EMBL" id="CAF1069744.1"/>
    </source>
</evidence>
<dbReference type="Gene3D" id="2.40.10.10">
    <property type="entry name" value="Trypsin-like serine proteases"/>
    <property type="match status" value="1"/>
</dbReference>
<dbReference type="SMART" id="SM00020">
    <property type="entry name" value="Tryp_SPc"/>
    <property type="match status" value="1"/>
</dbReference>
<dbReference type="Proteomes" id="UP000663870">
    <property type="component" value="Unassembled WGS sequence"/>
</dbReference>
<evidence type="ECO:0000256" key="1">
    <source>
        <dbReference type="ARBA" id="ARBA00004613"/>
    </source>
</evidence>
<accession>A0A814LT64</accession>
<evidence type="ECO:0000259" key="6">
    <source>
        <dbReference type="PROSITE" id="PS50240"/>
    </source>
</evidence>
<dbReference type="PANTHER" id="PTHR24252">
    <property type="entry name" value="ACROSIN-RELATED"/>
    <property type="match status" value="1"/>
</dbReference>
<dbReference type="InterPro" id="IPR043504">
    <property type="entry name" value="Peptidase_S1_PA_chymotrypsin"/>
</dbReference>
<dbReference type="InterPro" id="IPR001314">
    <property type="entry name" value="Peptidase_S1A"/>
</dbReference>
<dbReference type="EMBL" id="CAJNOL010000449">
    <property type="protein sequence ID" value="CAF1069744.1"/>
    <property type="molecule type" value="Genomic_DNA"/>
</dbReference>
<dbReference type="Proteomes" id="UP000663854">
    <property type="component" value="Unassembled WGS sequence"/>
</dbReference>
<keyword evidence="4" id="KW-0645">Protease</keyword>
<comment type="caution">
    <text evidence="8">The sequence shown here is derived from an EMBL/GenBank/DDBJ whole genome shotgun (WGS) entry which is preliminary data.</text>
</comment>
<dbReference type="CDD" id="cd00190">
    <property type="entry name" value="Tryp_SPc"/>
    <property type="match status" value="1"/>
</dbReference>
<dbReference type="GO" id="GO:0006508">
    <property type="term" value="P:proteolysis"/>
    <property type="evidence" value="ECO:0007669"/>
    <property type="project" value="UniProtKB-KW"/>
</dbReference>
<dbReference type="GO" id="GO:0005576">
    <property type="term" value="C:extracellular region"/>
    <property type="evidence" value="ECO:0007669"/>
    <property type="project" value="UniProtKB-SubCell"/>
</dbReference>
<dbReference type="PANTHER" id="PTHR24252:SF7">
    <property type="entry name" value="HYALIN"/>
    <property type="match status" value="1"/>
</dbReference>
<keyword evidence="4" id="KW-0720">Serine protease</keyword>
<dbReference type="PROSITE" id="PS50240">
    <property type="entry name" value="TRYPSIN_DOM"/>
    <property type="match status" value="1"/>
</dbReference>
<comment type="subcellular location">
    <subcellularLocation>
        <location evidence="1">Secreted</location>
    </subcellularLocation>
</comment>
<reference evidence="8" key="1">
    <citation type="submission" date="2021-02" db="EMBL/GenBank/DDBJ databases">
        <authorList>
            <person name="Nowell W R."/>
        </authorList>
    </citation>
    <scope>NUCLEOTIDE SEQUENCE</scope>
</reference>
<keyword evidence="9" id="KW-1185">Reference proteome</keyword>
<dbReference type="AlphaFoldDB" id="A0A814LT64"/>
<name>A0A814LT64_9BILA</name>